<name>A0A9P1IRU0_9PELO</name>
<dbReference type="InterPro" id="IPR008166">
    <property type="entry name" value="Glyco_transf_92"/>
</dbReference>
<keyword evidence="10" id="KW-1185">Reference proteome</keyword>
<evidence type="ECO:0000256" key="5">
    <source>
        <dbReference type="ARBA" id="ARBA00022692"/>
    </source>
</evidence>
<keyword evidence="3 8" id="KW-0328">Glycosyltransferase</keyword>
<evidence type="ECO:0000256" key="3">
    <source>
        <dbReference type="ARBA" id="ARBA00022676"/>
    </source>
</evidence>
<dbReference type="Pfam" id="PF01697">
    <property type="entry name" value="Glyco_transf_92"/>
    <property type="match status" value="1"/>
</dbReference>
<protein>
    <recommendedName>
        <fullName evidence="8">Glycosyltransferase family 92 protein</fullName>
        <ecNumber evidence="8">2.4.1.-</ecNumber>
    </recommendedName>
</protein>
<keyword evidence="7" id="KW-0472">Membrane</keyword>
<evidence type="ECO:0000256" key="7">
    <source>
        <dbReference type="ARBA" id="ARBA00023136"/>
    </source>
</evidence>
<dbReference type="EC" id="2.4.1.-" evidence="8"/>
<evidence type="ECO:0000256" key="2">
    <source>
        <dbReference type="ARBA" id="ARBA00007647"/>
    </source>
</evidence>
<keyword evidence="5" id="KW-0812">Transmembrane</keyword>
<keyword evidence="4 8" id="KW-0808">Transferase</keyword>
<proteinExistence type="inferred from homology"/>
<keyword evidence="6" id="KW-1133">Transmembrane helix</keyword>
<comment type="subcellular location">
    <subcellularLocation>
        <location evidence="1">Membrane</location>
        <topology evidence="1">Single-pass membrane protein</topology>
    </subcellularLocation>
</comment>
<dbReference type="PANTHER" id="PTHR21645">
    <property type="entry name" value="GLYCOSYLTRANSFERASE FAMILY 92 PROTEIN"/>
    <property type="match status" value="1"/>
</dbReference>
<dbReference type="PANTHER" id="PTHR21645:SF22">
    <property type="entry name" value="GLYCOSYLTRANSFERASE FAMILY 92 PROTEIN"/>
    <property type="match status" value="1"/>
</dbReference>
<dbReference type="InterPro" id="IPR052012">
    <property type="entry name" value="GTase_92"/>
</dbReference>
<comment type="caution">
    <text evidence="9">The sequence shown here is derived from an EMBL/GenBank/DDBJ whole genome shotgun (WGS) entry which is preliminary data.</text>
</comment>
<dbReference type="GO" id="GO:0016757">
    <property type="term" value="F:glycosyltransferase activity"/>
    <property type="evidence" value="ECO:0007669"/>
    <property type="project" value="UniProtKB-UniRule"/>
</dbReference>
<gene>
    <name evidence="9" type="ORF">CAMP_LOCUS13540</name>
</gene>
<dbReference type="AlphaFoldDB" id="A0A9P1IRU0"/>
<evidence type="ECO:0000313" key="10">
    <source>
        <dbReference type="Proteomes" id="UP001152747"/>
    </source>
</evidence>
<evidence type="ECO:0000256" key="1">
    <source>
        <dbReference type="ARBA" id="ARBA00004167"/>
    </source>
</evidence>
<dbReference type="GO" id="GO:0016020">
    <property type="term" value="C:membrane"/>
    <property type="evidence" value="ECO:0007669"/>
    <property type="project" value="UniProtKB-SubCell"/>
</dbReference>
<sequence>MTRWIRPLQIQISKSSCDYTTVLLYTNVMRNMSRLEIQGSINQFSEPQSSEIKFIEPIRYVQNPVVFCINPLVAELDWRILLEQISVTKRFGAHLHIYVISMSEEFYKVLKTNIEKFSHISISLWPSIKFPQTYHPTSSDSFLQFEFRTQTASSTDCLIKFKESAQFIGTMDLQDIIIPNFEKLNYYEIFEMGYNWLQIQNSDIQFVRPEYFNITKSELNQENRYISKYIGNEQKTIIQSVNVKRLKTVSKYSQIITQCLKSLSNSECVNLFKCDLPKKDKVQCIHSDARYRSGLQMSPITFHFNQEPYFNRNYRCFL</sequence>
<reference evidence="9" key="1">
    <citation type="submission" date="2022-11" db="EMBL/GenBank/DDBJ databases">
        <authorList>
            <person name="Kikuchi T."/>
        </authorList>
    </citation>
    <scope>NUCLEOTIDE SEQUENCE</scope>
    <source>
        <strain evidence="9">PS1010</strain>
    </source>
</reference>
<evidence type="ECO:0000256" key="8">
    <source>
        <dbReference type="RuleBase" id="RU366017"/>
    </source>
</evidence>
<dbReference type="Proteomes" id="UP001152747">
    <property type="component" value="Unassembled WGS sequence"/>
</dbReference>
<dbReference type="EMBL" id="CANHGI010000005">
    <property type="protein sequence ID" value="CAI5450903.1"/>
    <property type="molecule type" value="Genomic_DNA"/>
</dbReference>
<comment type="similarity">
    <text evidence="2 8">Belongs to the glycosyltransferase 92 family.</text>
</comment>
<evidence type="ECO:0000256" key="6">
    <source>
        <dbReference type="ARBA" id="ARBA00022989"/>
    </source>
</evidence>
<accession>A0A9P1IRU0</accession>
<organism evidence="9 10">
    <name type="scientific">Caenorhabditis angaria</name>
    <dbReference type="NCBI Taxonomy" id="860376"/>
    <lineage>
        <taxon>Eukaryota</taxon>
        <taxon>Metazoa</taxon>
        <taxon>Ecdysozoa</taxon>
        <taxon>Nematoda</taxon>
        <taxon>Chromadorea</taxon>
        <taxon>Rhabditida</taxon>
        <taxon>Rhabditina</taxon>
        <taxon>Rhabditomorpha</taxon>
        <taxon>Rhabditoidea</taxon>
        <taxon>Rhabditidae</taxon>
        <taxon>Peloderinae</taxon>
        <taxon>Caenorhabditis</taxon>
    </lineage>
</organism>
<evidence type="ECO:0000256" key="4">
    <source>
        <dbReference type="ARBA" id="ARBA00022679"/>
    </source>
</evidence>
<evidence type="ECO:0000313" key="9">
    <source>
        <dbReference type="EMBL" id="CAI5450903.1"/>
    </source>
</evidence>